<name>A0A7K1YFJ3_9SPHI</name>
<proteinExistence type="predicted"/>
<sequence length="318" mass="35346">MKKILSLLVVCAMIAAACKKDSGKLENKPDETATVKKFPVSFKLSGFTSDVGTFPAQGVRKGQTVSDLSDDIKYLYCYVSKDNDSLKLFNMVKQSYSSDPDNFGLLLDTLPAGKYQVYLIGSNRSDVDVAFIEGEDPYLRPGVYLDFTKRPVTEDMGDNFYKKIYLTVNEAAVTNVTLNRFVGKVNVKALDAIPEGVSKVKVNFSTNEYSYNLNSGKGVNYPGGSQPVRTIEYIIKPEDVGKKDLTLSFYYWDGGGIELYTYNSAGDEIEEKFVSTGFKLAKNSIVTFSGKFFSIDQAFNINVNNQWGPETNQGFEYP</sequence>
<evidence type="ECO:0000313" key="1">
    <source>
        <dbReference type="EMBL" id="MXV52848.1"/>
    </source>
</evidence>
<comment type="caution">
    <text evidence="1">The sequence shown here is derived from an EMBL/GenBank/DDBJ whole genome shotgun (WGS) entry which is preliminary data.</text>
</comment>
<evidence type="ECO:0008006" key="3">
    <source>
        <dbReference type="Google" id="ProtNLM"/>
    </source>
</evidence>
<evidence type="ECO:0000313" key="2">
    <source>
        <dbReference type="Proteomes" id="UP000466586"/>
    </source>
</evidence>
<dbReference type="EMBL" id="WVHT01000010">
    <property type="protein sequence ID" value="MXV52848.1"/>
    <property type="molecule type" value="Genomic_DNA"/>
</dbReference>
<organism evidence="1 2">
    <name type="scientific">Hufsiella arboris</name>
    <dbReference type="NCBI Taxonomy" id="2695275"/>
    <lineage>
        <taxon>Bacteria</taxon>
        <taxon>Pseudomonadati</taxon>
        <taxon>Bacteroidota</taxon>
        <taxon>Sphingobacteriia</taxon>
        <taxon>Sphingobacteriales</taxon>
        <taxon>Sphingobacteriaceae</taxon>
        <taxon>Hufsiella</taxon>
    </lineage>
</organism>
<dbReference type="PROSITE" id="PS51257">
    <property type="entry name" value="PROKAR_LIPOPROTEIN"/>
    <property type="match status" value="1"/>
</dbReference>
<gene>
    <name evidence="1" type="ORF">GS399_17890</name>
</gene>
<dbReference type="RefSeq" id="WP_160846025.1">
    <property type="nucleotide sequence ID" value="NZ_WVHT01000010.1"/>
</dbReference>
<reference evidence="1 2" key="1">
    <citation type="submission" date="2019-11" db="EMBL/GenBank/DDBJ databases">
        <title>Pedobacter sp. HMF7647 Genome sequencing and assembly.</title>
        <authorList>
            <person name="Kang H."/>
            <person name="Kim H."/>
            <person name="Joh K."/>
        </authorList>
    </citation>
    <scope>NUCLEOTIDE SEQUENCE [LARGE SCALE GENOMIC DNA]</scope>
    <source>
        <strain evidence="1 2">HMF7647</strain>
    </source>
</reference>
<keyword evidence="2" id="KW-1185">Reference proteome</keyword>
<dbReference type="Proteomes" id="UP000466586">
    <property type="component" value="Unassembled WGS sequence"/>
</dbReference>
<dbReference type="AlphaFoldDB" id="A0A7K1YFJ3"/>
<protein>
    <recommendedName>
        <fullName evidence="3">FimB/Mfa2 family fimbrial subunit</fullName>
    </recommendedName>
</protein>
<accession>A0A7K1YFJ3</accession>